<evidence type="ECO:0000256" key="4">
    <source>
        <dbReference type="ARBA" id="ARBA00023015"/>
    </source>
</evidence>
<organism evidence="11 12">
    <name type="scientific">Kwoniella shivajii</name>
    <dbReference type="NCBI Taxonomy" id="564305"/>
    <lineage>
        <taxon>Eukaryota</taxon>
        <taxon>Fungi</taxon>
        <taxon>Dikarya</taxon>
        <taxon>Basidiomycota</taxon>
        <taxon>Agaricomycotina</taxon>
        <taxon>Tremellomycetes</taxon>
        <taxon>Tremellales</taxon>
        <taxon>Cryptococcaceae</taxon>
        <taxon>Kwoniella</taxon>
    </lineage>
</organism>
<dbReference type="InterPro" id="IPR014801">
    <property type="entry name" value="Mediator_Med5_fun"/>
</dbReference>
<evidence type="ECO:0000256" key="1">
    <source>
        <dbReference type="ARBA" id="ARBA00004123"/>
    </source>
</evidence>
<dbReference type="RefSeq" id="XP_062793708.1">
    <property type="nucleotide sequence ID" value="XM_062937657.1"/>
</dbReference>
<evidence type="ECO:0000256" key="10">
    <source>
        <dbReference type="SAM" id="MobiDB-lite"/>
    </source>
</evidence>
<dbReference type="PANTHER" id="PTHR35784">
    <property type="entry name" value="MEDIATOR OF RNA POLYMERASE II TRANSCRIPTION SUBUNIT 5"/>
    <property type="match status" value="1"/>
</dbReference>
<comment type="similarity">
    <text evidence="2 9">Belongs to the Mediator complex subunit 5 family.</text>
</comment>
<evidence type="ECO:0000313" key="11">
    <source>
        <dbReference type="EMBL" id="WRT68969.1"/>
    </source>
</evidence>
<evidence type="ECO:0000256" key="7">
    <source>
        <dbReference type="ARBA" id="ARBA00023242"/>
    </source>
</evidence>
<dbReference type="PANTHER" id="PTHR35784:SF1">
    <property type="entry name" value="MEDIATOR OF RNA POLYMERASE II TRANSCRIPTION SUBUNIT 5"/>
    <property type="match status" value="1"/>
</dbReference>
<keyword evidence="5 9" id="KW-0010">Activator</keyword>
<sequence length="957" mass="104897">MVYEDLSLPELVSRAYARAVPPKKFVKLIQKRVVDSPDRQGTENAVASAILPHLLPYPPALILSYLSKLLESPILTSRTTLIHLLFRLSDLDQPNISSLTSISNILLTHSTGLEDSIPSILSSPNPTSTSSTSIPDVGTSASANASTSSPPSNNNQISTLALLLPLLRICSTYPSSSITTLVSKIVSVLAPFPAPSLDVGLEAGQLLPSLPEEIGGPLRNTLSGLMADLATQDIIQDVQMNDVDNNTDSQQIYHRLPLRSALTLLIEWAQRSNSWMSDPNYEEGRGEPKQSWKTILKLASEFTNDATEFVRTLLDIMIQDLTNSSVETMDAAKLWGVLSEDVCGLFKWWKDHSDASLPFPDDIISPLATLYQQLSPSMQTFSEQLEQKYSNLIDQAENQEEGSGFTPLDGWSLYSLQETLISRLIQLNLINHEQAGVIAPGVTAYTFTPGESLINRLSSETHSHLPPLVHTIQYSFSASSAFASELIQTIKSCPVVQPPENLFNFVASQSGLLAVLEHHILPLTLLRIMERQLLDLGVDEASRGDDPQGSLTRFGEGVALVEAFVAHYKLPLPPLLEDARCAISFSSLSMDDKECMNGWVKAIFGSDGIEDAILLATPPQKLYKLAPTLIQQAIAAVAAAQIDLDTLHSGLSYFSQPLLSWCLGGVVGWLCREIRRQGLLSALHLVVLQDLILGHSCPEALVRVNATSLNDLLSPASGLTQVIASSNFDFSSIRNKLDSSGLHAPLTVVETPLRSALQLVRQVELAPPRWEKTIFDSLEMSLSWQGDSESINCIMDEINLPQVSPVDNLNGVISLILSLKLGKNRNPLIDVLIDLWLPSKFNSSSGSTPSSPLIPIIKRSLIVHSTIRTDTSHNGVNGNEIISNLIDEVETQLSKPVDNDENGIGNANVSKKNKKRFGEGQKLSVHQREFLENLVRNFRDDEELRSRFDLSRLDRLL</sequence>
<evidence type="ECO:0000313" key="12">
    <source>
        <dbReference type="Proteomes" id="UP001329825"/>
    </source>
</evidence>
<evidence type="ECO:0000256" key="9">
    <source>
        <dbReference type="RuleBase" id="RU364142"/>
    </source>
</evidence>
<proteinExistence type="inferred from homology"/>
<keyword evidence="4 9" id="KW-0805">Transcription regulation</keyword>
<dbReference type="EMBL" id="CP141888">
    <property type="protein sequence ID" value="WRT68969.1"/>
    <property type="molecule type" value="Genomic_DNA"/>
</dbReference>
<dbReference type="Proteomes" id="UP001329825">
    <property type="component" value="Chromosome 8"/>
</dbReference>
<dbReference type="Pfam" id="PF08689">
    <property type="entry name" value="Med5"/>
    <property type="match status" value="1"/>
</dbReference>
<accession>A0ABZ1D643</accession>
<keyword evidence="12" id="KW-1185">Reference proteome</keyword>
<dbReference type="GeneID" id="87958081"/>
<feature type="region of interest" description="Disordered" evidence="10">
    <location>
        <begin position="896"/>
        <end position="915"/>
    </location>
</feature>
<evidence type="ECO:0000256" key="5">
    <source>
        <dbReference type="ARBA" id="ARBA00023159"/>
    </source>
</evidence>
<evidence type="ECO:0000256" key="6">
    <source>
        <dbReference type="ARBA" id="ARBA00023163"/>
    </source>
</evidence>
<comment type="subcellular location">
    <subcellularLocation>
        <location evidence="1 9">Nucleus</location>
    </subcellularLocation>
</comment>
<comment type="subunit">
    <text evidence="9">Component of the Mediator complex.</text>
</comment>
<keyword evidence="6 9" id="KW-0804">Transcription</keyword>
<feature type="region of interest" description="Disordered" evidence="10">
    <location>
        <begin position="117"/>
        <end position="154"/>
    </location>
</feature>
<evidence type="ECO:0000256" key="8">
    <source>
        <dbReference type="ARBA" id="ARBA00031256"/>
    </source>
</evidence>
<protein>
    <recommendedName>
        <fullName evidence="3 9">Mediator of RNA polymerase II transcription subunit 5</fullName>
    </recommendedName>
    <alternativeName>
        <fullName evidence="8 9">Mediator complex subunit 5</fullName>
    </alternativeName>
</protein>
<evidence type="ECO:0000256" key="2">
    <source>
        <dbReference type="ARBA" id="ARBA00008782"/>
    </source>
</evidence>
<keyword evidence="7 9" id="KW-0539">Nucleus</keyword>
<name>A0ABZ1D643_9TREE</name>
<comment type="function">
    <text evidence="9">Component of the Mediator complex, a coactivator involved in the regulated transcription of nearly all RNA polymerase II-dependent genes. Mediator functions as a bridge to convey information from gene-specific regulatory proteins to the basal RNA polymerase II transcription machinery. Mediator is recruited to promoters by direct interactions with regulatory proteins and serves as a scaffold for the assembly of a functional preinitiation complex with RNA polymerase II and the general transcription factors.</text>
</comment>
<evidence type="ECO:0000256" key="3">
    <source>
        <dbReference type="ARBA" id="ARBA00020628"/>
    </source>
</evidence>
<gene>
    <name evidence="9" type="primary">MED5</name>
    <name evidence="11" type="ORF">IL334_005951</name>
</gene>
<reference evidence="11 12" key="1">
    <citation type="submission" date="2024-01" db="EMBL/GenBank/DDBJ databases">
        <title>Comparative genomics of Cryptococcus and Kwoniella reveals pathogenesis evolution and contrasting modes of karyotype evolution via chromosome fusion or intercentromeric recombination.</title>
        <authorList>
            <person name="Coelho M.A."/>
            <person name="David-Palma M."/>
            <person name="Shea T."/>
            <person name="Bowers K."/>
            <person name="McGinley-Smith S."/>
            <person name="Mohammad A.W."/>
            <person name="Gnirke A."/>
            <person name="Yurkov A.M."/>
            <person name="Nowrousian M."/>
            <person name="Sun S."/>
            <person name="Cuomo C.A."/>
            <person name="Heitman J."/>
        </authorList>
    </citation>
    <scope>NUCLEOTIDE SEQUENCE [LARGE SCALE GENOMIC DNA]</scope>
    <source>
        <strain evidence="11">CBS 11374</strain>
    </source>
</reference>